<keyword evidence="3 4" id="KW-0238">DNA-binding</keyword>
<gene>
    <name evidence="7" type="ORF">M8C21_013982</name>
</gene>
<evidence type="ECO:0000313" key="8">
    <source>
        <dbReference type="Proteomes" id="UP001206925"/>
    </source>
</evidence>
<evidence type="ECO:0000256" key="5">
    <source>
        <dbReference type="SAM" id="MobiDB-lite"/>
    </source>
</evidence>
<proteinExistence type="predicted"/>
<dbReference type="Gene3D" id="1.10.10.60">
    <property type="entry name" value="Homeodomain-like"/>
    <property type="match status" value="1"/>
</dbReference>
<dbReference type="InterPro" id="IPR009057">
    <property type="entry name" value="Homeodomain-like_sf"/>
</dbReference>
<feature type="region of interest" description="Disordered" evidence="5">
    <location>
        <begin position="87"/>
        <end position="176"/>
    </location>
</feature>
<keyword evidence="3 4" id="KW-0371">Homeobox</keyword>
<feature type="compositionally biased region" description="Basic and acidic residues" evidence="5">
    <location>
        <begin position="137"/>
        <end position="152"/>
    </location>
</feature>
<dbReference type="GO" id="GO:0045814">
    <property type="term" value="P:negative regulation of gene expression, epigenetic"/>
    <property type="evidence" value="ECO:0007669"/>
    <property type="project" value="TreeGrafter"/>
</dbReference>
<dbReference type="SMART" id="SM00389">
    <property type="entry name" value="HOX"/>
    <property type="match status" value="1"/>
</dbReference>
<dbReference type="Pfam" id="PF00046">
    <property type="entry name" value="Homeodomain"/>
    <property type="match status" value="1"/>
</dbReference>
<feature type="domain" description="Homeobox" evidence="6">
    <location>
        <begin position="46"/>
        <end position="98"/>
    </location>
</feature>
<evidence type="ECO:0000256" key="3">
    <source>
        <dbReference type="PROSITE-ProRule" id="PRU00108"/>
    </source>
</evidence>
<dbReference type="EMBL" id="JAMZMK010001184">
    <property type="protein sequence ID" value="KAI7755386.1"/>
    <property type="molecule type" value="Genomic_DNA"/>
</dbReference>
<dbReference type="GO" id="GO:0003682">
    <property type="term" value="F:chromatin binding"/>
    <property type="evidence" value="ECO:0007669"/>
    <property type="project" value="TreeGrafter"/>
</dbReference>
<organism evidence="7 8">
    <name type="scientific">Ambrosia artemisiifolia</name>
    <name type="common">Common ragweed</name>
    <dbReference type="NCBI Taxonomy" id="4212"/>
    <lineage>
        <taxon>Eukaryota</taxon>
        <taxon>Viridiplantae</taxon>
        <taxon>Streptophyta</taxon>
        <taxon>Embryophyta</taxon>
        <taxon>Tracheophyta</taxon>
        <taxon>Spermatophyta</taxon>
        <taxon>Magnoliopsida</taxon>
        <taxon>eudicotyledons</taxon>
        <taxon>Gunneridae</taxon>
        <taxon>Pentapetalae</taxon>
        <taxon>asterids</taxon>
        <taxon>campanulids</taxon>
        <taxon>Asterales</taxon>
        <taxon>Asteraceae</taxon>
        <taxon>Asteroideae</taxon>
        <taxon>Heliantheae alliance</taxon>
        <taxon>Heliantheae</taxon>
        <taxon>Ambrosia</taxon>
    </lineage>
</organism>
<protein>
    <recommendedName>
        <fullName evidence="6">Homeobox domain-containing protein</fullName>
    </recommendedName>
</protein>
<comment type="caution">
    <text evidence="7">The sequence shown here is derived from an EMBL/GenBank/DDBJ whole genome shotgun (WGS) entry which is preliminary data.</text>
</comment>
<feature type="compositionally biased region" description="Basic and acidic residues" evidence="5">
    <location>
        <begin position="87"/>
        <end position="102"/>
    </location>
</feature>
<evidence type="ECO:0000256" key="2">
    <source>
        <dbReference type="ARBA" id="ARBA00023242"/>
    </source>
</evidence>
<dbReference type="GO" id="GO:0005634">
    <property type="term" value="C:nucleus"/>
    <property type="evidence" value="ECO:0007669"/>
    <property type="project" value="UniProtKB-SubCell"/>
</dbReference>
<dbReference type="Proteomes" id="UP001206925">
    <property type="component" value="Unassembled WGS sequence"/>
</dbReference>
<keyword evidence="8" id="KW-1185">Reference proteome</keyword>
<evidence type="ECO:0000259" key="6">
    <source>
        <dbReference type="PROSITE" id="PS50071"/>
    </source>
</evidence>
<dbReference type="CDD" id="cd00086">
    <property type="entry name" value="homeodomain"/>
    <property type="match status" value="1"/>
</dbReference>
<evidence type="ECO:0000313" key="7">
    <source>
        <dbReference type="EMBL" id="KAI7755386.1"/>
    </source>
</evidence>
<dbReference type="PROSITE" id="PS50071">
    <property type="entry name" value="HOMEOBOX_2"/>
    <property type="match status" value="1"/>
</dbReference>
<dbReference type="GO" id="GO:0003677">
    <property type="term" value="F:DNA binding"/>
    <property type="evidence" value="ECO:0007669"/>
    <property type="project" value="UniProtKB-UniRule"/>
</dbReference>
<name>A0AAD5D6Q4_AMBAR</name>
<sequence length="216" mass="24545">MKSNKKQKQSKSSPVSNKLDIEDTSSSPAHKDSSNKNGYKPSPCKRFGEATTQRLNEAFEENHYPDRSVRETLVKELNLTPRQVSKWFEKARWRLNHPEGRGKSVKSPLKPAETLVTDQTHQLLGLPSEESEDDDFNPDKQDSDNEDMKENSSSDFTSYSDDLGDIKNELTSDEVQGTVMSQDRENLTNGHMENGDFGPITAKRKVARLDYKKLHD</sequence>
<feature type="compositionally biased region" description="Basic and acidic residues" evidence="5">
    <location>
        <begin position="60"/>
        <end position="70"/>
    </location>
</feature>
<feature type="DNA-binding region" description="Homeobox" evidence="3">
    <location>
        <begin position="48"/>
        <end position="99"/>
    </location>
</feature>
<dbReference type="PANTHER" id="PTHR12628:SF13">
    <property type="entry name" value="HOMEOBOX PROTEIN HAT3.1"/>
    <property type="match status" value="1"/>
</dbReference>
<comment type="subcellular location">
    <subcellularLocation>
        <location evidence="1 3 4">Nucleus</location>
    </subcellularLocation>
</comment>
<evidence type="ECO:0000256" key="1">
    <source>
        <dbReference type="ARBA" id="ARBA00004123"/>
    </source>
</evidence>
<dbReference type="SUPFAM" id="SSF46689">
    <property type="entry name" value="Homeodomain-like"/>
    <property type="match status" value="1"/>
</dbReference>
<feature type="region of interest" description="Disordered" evidence="5">
    <location>
        <begin position="1"/>
        <end position="70"/>
    </location>
</feature>
<keyword evidence="2 3" id="KW-0539">Nucleus</keyword>
<dbReference type="PANTHER" id="PTHR12628">
    <property type="entry name" value="POLYCOMB-LIKE TRANSCRIPTION FACTOR"/>
    <property type="match status" value="1"/>
</dbReference>
<dbReference type="InterPro" id="IPR001356">
    <property type="entry name" value="HD"/>
</dbReference>
<reference evidence="7" key="1">
    <citation type="submission" date="2022-06" db="EMBL/GenBank/DDBJ databases">
        <title>Uncovering the hologenomic basis of an extraordinary plant invasion.</title>
        <authorList>
            <person name="Bieker V.C."/>
            <person name="Martin M.D."/>
            <person name="Gilbert T."/>
            <person name="Hodgins K."/>
            <person name="Battlay P."/>
            <person name="Petersen B."/>
            <person name="Wilson J."/>
        </authorList>
    </citation>
    <scope>NUCLEOTIDE SEQUENCE</scope>
    <source>
        <strain evidence="7">AA19_3_7</strain>
        <tissue evidence="7">Leaf</tissue>
    </source>
</reference>
<dbReference type="AlphaFoldDB" id="A0AAD5D6Q4"/>
<accession>A0AAD5D6Q4</accession>
<evidence type="ECO:0000256" key="4">
    <source>
        <dbReference type="RuleBase" id="RU000682"/>
    </source>
</evidence>
<feature type="non-terminal residue" evidence="7">
    <location>
        <position position="1"/>
    </location>
</feature>